<evidence type="ECO:0000256" key="1">
    <source>
        <dbReference type="ARBA" id="ARBA00009078"/>
    </source>
</evidence>
<dbReference type="Proteomes" id="UP000485058">
    <property type="component" value="Unassembled WGS sequence"/>
</dbReference>
<evidence type="ECO:0000313" key="2">
    <source>
        <dbReference type="EMBL" id="GFH21349.1"/>
    </source>
</evidence>
<dbReference type="AlphaFoldDB" id="A0A699ZNZ4"/>
<sequence>MVKKKFIDKKKATTFTLTFRQWDSEGEEDGVAREQSTAEGGVSERIWEANCEDDLQGYHMPADKRKEILELGLPDDGYDYLQHLQALPGSTVKAPAQACATPPAT</sequence>
<proteinExistence type="inferred from homology"/>
<accession>A0A699ZNZ4</accession>
<dbReference type="PANTHER" id="PTHR21531">
    <property type="entry name" value="LOW-TEMPERATURE VIABILITY PROTEIN LTV1-RELATED"/>
    <property type="match status" value="1"/>
</dbReference>
<dbReference type="PANTHER" id="PTHR21531:SF0">
    <property type="entry name" value="PROTEIN LTV1 HOMOLOG"/>
    <property type="match status" value="1"/>
</dbReference>
<protein>
    <submittedName>
        <fullName evidence="2">Uncharacterized protein</fullName>
    </submittedName>
</protein>
<name>A0A699ZNZ4_HAELA</name>
<reference evidence="2 3" key="1">
    <citation type="submission" date="2020-02" db="EMBL/GenBank/DDBJ databases">
        <title>Draft genome sequence of Haematococcus lacustris strain NIES-144.</title>
        <authorList>
            <person name="Morimoto D."/>
            <person name="Nakagawa S."/>
            <person name="Yoshida T."/>
            <person name="Sawayama S."/>
        </authorList>
    </citation>
    <scope>NUCLEOTIDE SEQUENCE [LARGE SCALE GENOMIC DNA]</scope>
    <source>
        <strain evidence="2 3">NIES-144</strain>
    </source>
</reference>
<dbReference type="GO" id="GO:0030688">
    <property type="term" value="C:preribosome, small subunit precursor"/>
    <property type="evidence" value="ECO:0007669"/>
    <property type="project" value="TreeGrafter"/>
</dbReference>
<dbReference type="EMBL" id="BLLF01001811">
    <property type="protein sequence ID" value="GFH21349.1"/>
    <property type="molecule type" value="Genomic_DNA"/>
</dbReference>
<dbReference type="GO" id="GO:0042274">
    <property type="term" value="P:ribosomal small subunit biogenesis"/>
    <property type="evidence" value="ECO:0007669"/>
    <property type="project" value="InterPro"/>
</dbReference>
<keyword evidence="3" id="KW-1185">Reference proteome</keyword>
<organism evidence="2 3">
    <name type="scientific">Haematococcus lacustris</name>
    <name type="common">Green alga</name>
    <name type="synonym">Haematococcus pluvialis</name>
    <dbReference type="NCBI Taxonomy" id="44745"/>
    <lineage>
        <taxon>Eukaryota</taxon>
        <taxon>Viridiplantae</taxon>
        <taxon>Chlorophyta</taxon>
        <taxon>core chlorophytes</taxon>
        <taxon>Chlorophyceae</taxon>
        <taxon>CS clade</taxon>
        <taxon>Chlamydomonadales</taxon>
        <taxon>Haematococcaceae</taxon>
        <taxon>Haematococcus</taxon>
    </lineage>
</organism>
<dbReference type="GO" id="GO:0005829">
    <property type="term" value="C:cytosol"/>
    <property type="evidence" value="ECO:0007669"/>
    <property type="project" value="TreeGrafter"/>
</dbReference>
<dbReference type="InterPro" id="IPR007307">
    <property type="entry name" value="Ltv1"/>
</dbReference>
<gene>
    <name evidence="2" type="ORF">HaLaN_18633</name>
</gene>
<comment type="similarity">
    <text evidence="1">Belongs to the LTV1 family.</text>
</comment>
<dbReference type="GO" id="GO:0000056">
    <property type="term" value="P:ribosomal small subunit export from nucleus"/>
    <property type="evidence" value="ECO:0007669"/>
    <property type="project" value="TreeGrafter"/>
</dbReference>
<evidence type="ECO:0000313" key="3">
    <source>
        <dbReference type="Proteomes" id="UP000485058"/>
    </source>
</evidence>
<dbReference type="GO" id="GO:0005634">
    <property type="term" value="C:nucleus"/>
    <property type="evidence" value="ECO:0007669"/>
    <property type="project" value="TreeGrafter"/>
</dbReference>
<comment type="caution">
    <text evidence="2">The sequence shown here is derived from an EMBL/GenBank/DDBJ whole genome shotgun (WGS) entry which is preliminary data.</text>
</comment>